<evidence type="ECO:0000313" key="2">
    <source>
        <dbReference type="EMBL" id="MBB6521317.1"/>
    </source>
</evidence>
<keyword evidence="1" id="KW-0472">Membrane</keyword>
<gene>
    <name evidence="2" type="ORF">HNR48_001595</name>
</gene>
<evidence type="ECO:0000256" key="1">
    <source>
        <dbReference type="SAM" id="Phobius"/>
    </source>
</evidence>
<dbReference type="RefSeq" id="WP_166848840.1">
    <property type="nucleotide sequence ID" value="NZ_JAAONY010000001.1"/>
</dbReference>
<proteinExistence type="predicted"/>
<feature type="transmembrane region" description="Helical" evidence="1">
    <location>
        <begin position="12"/>
        <end position="36"/>
    </location>
</feature>
<dbReference type="InParanoid" id="A0A7X0JSF6"/>
<evidence type="ECO:0000313" key="3">
    <source>
        <dbReference type="Proteomes" id="UP000528457"/>
    </source>
</evidence>
<sequence length="157" mass="18331">MNKRFSFKLLVWNFFYAILALLALPIILIIVMDIVWPAPSCQEDSEAVAYARSLSTERLARLYRDMELYSHREDIQLDGYQFGNERYEVPKEFSDLKVRKIRPKDGSIMVEGCFDHYIYLTFKGVGRLAKPGEKKKIILNWGEHPPNIGTQVLWSEN</sequence>
<accession>A0A7X0JSF6</accession>
<keyword evidence="1" id="KW-0812">Transmembrane</keyword>
<organism evidence="2 3">
    <name type="scientific">Pseudoteredinibacter isoporae</name>
    <dbReference type="NCBI Taxonomy" id="570281"/>
    <lineage>
        <taxon>Bacteria</taxon>
        <taxon>Pseudomonadati</taxon>
        <taxon>Pseudomonadota</taxon>
        <taxon>Gammaproteobacteria</taxon>
        <taxon>Cellvibrionales</taxon>
        <taxon>Cellvibrionaceae</taxon>
        <taxon>Pseudoteredinibacter</taxon>
    </lineage>
</organism>
<name>A0A7X0JSF6_9GAMM</name>
<keyword evidence="3" id="KW-1185">Reference proteome</keyword>
<keyword evidence="1" id="KW-1133">Transmembrane helix</keyword>
<dbReference type="Proteomes" id="UP000528457">
    <property type="component" value="Unassembled WGS sequence"/>
</dbReference>
<protein>
    <submittedName>
        <fullName evidence="2">Uncharacterized protein</fullName>
    </submittedName>
</protein>
<dbReference type="EMBL" id="JACHHT010000001">
    <property type="protein sequence ID" value="MBB6521317.1"/>
    <property type="molecule type" value="Genomic_DNA"/>
</dbReference>
<dbReference type="AlphaFoldDB" id="A0A7X0JSF6"/>
<reference evidence="2 3" key="1">
    <citation type="submission" date="2020-08" db="EMBL/GenBank/DDBJ databases">
        <title>Genomic Encyclopedia of Type Strains, Phase IV (KMG-IV): sequencing the most valuable type-strain genomes for metagenomic binning, comparative biology and taxonomic classification.</title>
        <authorList>
            <person name="Goeker M."/>
        </authorList>
    </citation>
    <scope>NUCLEOTIDE SEQUENCE [LARGE SCALE GENOMIC DNA]</scope>
    <source>
        <strain evidence="2 3">DSM 22368</strain>
    </source>
</reference>
<comment type="caution">
    <text evidence="2">The sequence shown here is derived from an EMBL/GenBank/DDBJ whole genome shotgun (WGS) entry which is preliminary data.</text>
</comment>